<feature type="transmembrane region" description="Helical" evidence="1">
    <location>
        <begin position="145"/>
        <end position="165"/>
    </location>
</feature>
<dbReference type="PANTHER" id="PTHR36716">
    <property type="entry name" value="F3H9.20 PROTEIN"/>
    <property type="match status" value="1"/>
</dbReference>
<name>A0A835BTC0_9POAL</name>
<sequence>MAAAAALLLSPRPVSLPSNPSLSFNKPAAPSFAVLGSRGGRLRAAGDRPGAGLADQTTVYNGVYGPWTVDDSDVREVLLYRSGLVTAAASFVAASSAAFLPEGNAAGDAIRQSIDLFYVAGAAGLGLSLVLIHIYVTPIKRFLQALWAVGVLGSVGTYLVAAQPLDEGLVQYVLEHPAALWFVGPTFAALTGLVFKEGLCYGKLEAGILTFVIPGLLLGHLSGLMDNSTKSGLLGVWMVLFTIFAVRKFQQPIKDDIGDKSVFMFNALPEEEKNALIQKLERQNEQKFE</sequence>
<dbReference type="Pfam" id="PF10063">
    <property type="entry name" value="DUF2301"/>
    <property type="match status" value="1"/>
</dbReference>
<dbReference type="GO" id="GO:0009507">
    <property type="term" value="C:chloroplast"/>
    <property type="evidence" value="ECO:0007669"/>
    <property type="project" value="TreeGrafter"/>
</dbReference>
<keyword evidence="3" id="KW-1185">Reference proteome</keyword>
<dbReference type="EMBL" id="JACEFO010001756">
    <property type="protein sequence ID" value="KAF8708789.1"/>
    <property type="molecule type" value="Genomic_DNA"/>
</dbReference>
<protein>
    <recommendedName>
        <fullName evidence="4">Integral membrane protein</fullName>
    </recommendedName>
</protein>
<reference evidence="2" key="1">
    <citation type="submission" date="2020-07" db="EMBL/GenBank/DDBJ databases">
        <title>Genome sequence and genetic diversity analysis of an under-domesticated orphan crop, white fonio (Digitaria exilis).</title>
        <authorList>
            <person name="Bennetzen J.L."/>
            <person name="Chen S."/>
            <person name="Ma X."/>
            <person name="Wang X."/>
            <person name="Yssel A.E.J."/>
            <person name="Chaluvadi S.R."/>
            <person name="Johnson M."/>
            <person name="Gangashetty P."/>
            <person name="Hamidou F."/>
            <person name="Sanogo M.D."/>
            <person name="Zwaenepoel A."/>
            <person name="Wallace J."/>
            <person name="Van De Peer Y."/>
            <person name="Van Deynze A."/>
        </authorList>
    </citation>
    <scope>NUCLEOTIDE SEQUENCE</scope>
    <source>
        <tissue evidence="2">Leaves</tissue>
    </source>
</reference>
<dbReference type="PANTHER" id="PTHR36716:SF2">
    <property type="entry name" value="F3H9.20 PROTEIN"/>
    <property type="match status" value="1"/>
</dbReference>
<proteinExistence type="predicted"/>
<keyword evidence="1" id="KW-0812">Transmembrane</keyword>
<dbReference type="OrthoDB" id="2020161at2759"/>
<gene>
    <name evidence="2" type="ORF">HU200_030178</name>
</gene>
<accession>A0A835BTC0</accession>
<keyword evidence="1" id="KW-0472">Membrane</keyword>
<evidence type="ECO:0000313" key="2">
    <source>
        <dbReference type="EMBL" id="KAF8708789.1"/>
    </source>
</evidence>
<organism evidence="2 3">
    <name type="scientific">Digitaria exilis</name>
    <dbReference type="NCBI Taxonomy" id="1010633"/>
    <lineage>
        <taxon>Eukaryota</taxon>
        <taxon>Viridiplantae</taxon>
        <taxon>Streptophyta</taxon>
        <taxon>Embryophyta</taxon>
        <taxon>Tracheophyta</taxon>
        <taxon>Spermatophyta</taxon>
        <taxon>Magnoliopsida</taxon>
        <taxon>Liliopsida</taxon>
        <taxon>Poales</taxon>
        <taxon>Poaceae</taxon>
        <taxon>PACMAD clade</taxon>
        <taxon>Panicoideae</taxon>
        <taxon>Panicodae</taxon>
        <taxon>Paniceae</taxon>
        <taxon>Anthephorinae</taxon>
        <taxon>Digitaria</taxon>
    </lineage>
</organism>
<feature type="transmembrane region" description="Helical" evidence="1">
    <location>
        <begin position="231"/>
        <end position="249"/>
    </location>
</feature>
<keyword evidence="1" id="KW-1133">Transmembrane helix</keyword>
<dbReference type="Proteomes" id="UP000636709">
    <property type="component" value="Unassembled WGS sequence"/>
</dbReference>
<comment type="caution">
    <text evidence="2">The sequence shown here is derived from an EMBL/GenBank/DDBJ whole genome shotgun (WGS) entry which is preliminary data.</text>
</comment>
<evidence type="ECO:0008006" key="4">
    <source>
        <dbReference type="Google" id="ProtNLM"/>
    </source>
</evidence>
<feature type="transmembrane region" description="Helical" evidence="1">
    <location>
        <begin position="116"/>
        <end position="136"/>
    </location>
</feature>
<feature type="transmembrane region" description="Helical" evidence="1">
    <location>
        <begin position="207"/>
        <end position="225"/>
    </location>
</feature>
<evidence type="ECO:0000313" key="3">
    <source>
        <dbReference type="Proteomes" id="UP000636709"/>
    </source>
</evidence>
<feature type="transmembrane region" description="Helical" evidence="1">
    <location>
        <begin position="177"/>
        <end position="195"/>
    </location>
</feature>
<dbReference type="InterPro" id="IPR019275">
    <property type="entry name" value="DUF2301"/>
</dbReference>
<dbReference type="AlphaFoldDB" id="A0A835BTC0"/>
<evidence type="ECO:0000256" key="1">
    <source>
        <dbReference type="SAM" id="Phobius"/>
    </source>
</evidence>